<feature type="domain" description="GS beta-grasp" evidence="20">
    <location>
        <begin position="13"/>
        <end position="97"/>
    </location>
</feature>
<dbReference type="GO" id="GO:0019740">
    <property type="term" value="P:nitrogen utilization"/>
    <property type="evidence" value="ECO:0007669"/>
    <property type="project" value="TreeGrafter"/>
</dbReference>
<dbReference type="SMART" id="SM01230">
    <property type="entry name" value="Gln-synt_C"/>
    <property type="match status" value="1"/>
</dbReference>
<dbReference type="InterPro" id="IPR008147">
    <property type="entry name" value="Gln_synt_N"/>
</dbReference>
<feature type="domain" description="GS catalytic" evidence="21">
    <location>
        <begin position="105"/>
        <end position="467"/>
    </location>
</feature>
<dbReference type="Proteomes" id="UP000007383">
    <property type="component" value="Chromosome"/>
</dbReference>
<dbReference type="GO" id="GO:0046872">
    <property type="term" value="F:metal ion binding"/>
    <property type="evidence" value="ECO:0007669"/>
    <property type="project" value="UniProtKB-KW"/>
</dbReference>
<feature type="binding site" evidence="13">
    <location>
        <position position="350"/>
    </location>
    <ligand>
        <name>ATP</name>
        <dbReference type="ChEBI" id="CHEBI:30616"/>
    </ligand>
</feature>
<dbReference type="PANTHER" id="PTHR43407:SF1">
    <property type="entry name" value="LENGSIN"/>
    <property type="match status" value="1"/>
</dbReference>
<evidence type="ECO:0000259" key="21">
    <source>
        <dbReference type="PROSITE" id="PS51987"/>
    </source>
</evidence>
<dbReference type="NCBIfam" id="TIGR00653">
    <property type="entry name" value="GlnA"/>
    <property type="match status" value="1"/>
</dbReference>
<evidence type="ECO:0000256" key="19">
    <source>
        <dbReference type="RuleBase" id="RU004356"/>
    </source>
</evidence>
<dbReference type="InterPro" id="IPR008146">
    <property type="entry name" value="Gln_synth_cat_dom"/>
</dbReference>
<dbReference type="PATRIC" id="fig|889378.3.peg.313"/>
<comment type="subunit">
    <text evidence="3 18">Oligomer of 12 subunits arranged in the form of two hexagons.</text>
</comment>
<evidence type="ECO:0000256" key="18">
    <source>
        <dbReference type="RuleBase" id="RU000387"/>
    </source>
</evidence>
<dbReference type="InterPro" id="IPR001637">
    <property type="entry name" value="Gln_synth_I_adenylation_site"/>
</dbReference>
<dbReference type="GO" id="GO:0005737">
    <property type="term" value="C:cytoplasm"/>
    <property type="evidence" value="ECO:0007669"/>
    <property type="project" value="UniProtKB-SubCell"/>
</dbReference>
<feature type="modified residue" description="O-AMP-tyrosine" evidence="15">
    <location>
        <position position="395"/>
    </location>
</feature>
<feature type="binding site" evidence="13">
    <location>
        <begin position="269"/>
        <end position="271"/>
    </location>
    <ligand>
        <name>ATP</name>
        <dbReference type="ChEBI" id="CHEBI:30616"/>
    </ligand>
</feature>
<dbReference type="InterPro" id="IPR027303">
    <property type="entry name" value="Gln_synth_gly_rich_site"/>
</dbReference>
<feature type="binding site" evidence="12">
    <location>
        <position position="337"/>
    </location>
    <ligand>
        <name>L-glutamate</name>
        <dbReference type="ChEBI" id="CHEBI:29985"/>
    </ligand>
</feature>
<evidence type="ECO:0000256" key="14">
    <source>
        <dbReference type="PIRSR" id="PIRSR604809-3"/>
    </source>
</evidence>
<feature type="binding site" evidence="14">
    <location>
        <position position="355"/>
    </location>
    <ligand>
        <name>Mg(2+)</name>
        <dbReference type="ChEBI" id="CHEBI:18420"/>
        <label>1</label>
    </ligand>
</feature>
<dbReference type="PROSITE" id="PS00180">
    <property type="entry name" value="GLNA_1"/>
    <property type="match status" value="1"/>
</dbReference>
<keyword evidence="23" id="KW-1185">Reference proteome</keyword>
<feature type="binding site" evidence="12">
    <location>
        <begin position="262"/>
        <end position="263"/>
    </location>
    <ligand>
        <name>L-glutamate</name>
        <dbReference type="ChEBI" id="CHEBI:29985"/>
    </ligand>
</feature>
<dbReference type="EMBL" id="CP003282">
    <property type="protein sequence ID" value="AFG36415.1"/>
    <property type="molecule type" value="Genomic_DNA"/>
</dbReference>
<dbReference type="GO" id="GO:0005524">
    <property type="term" value="F:ATP binding"/>
    <property type="evidence" value="ECO:0007669"/>
    <property type="project" value="UniProtKB-KW"/>
</dbReference>
<dbReference type="HOGENOM" id="CLU_017290_1_2_12"/>
<evidence type="ECO:0000313" key="22">
    <source>
        <dbReference type="EMBL" id="AFG36415.1"/>
    </source>
</evidence>
<reference evidence="23" key="1">
    <citation type="journal article" date="2013" name="Stand. Genomic Sci.">
        <title>Complete genome sequence of the halophilic bacterium Spirochaeta africana type strain (Z-7692(T)) from the alkaline Lake Magadi in the East African Rift.</title>
        <authorList>
            <person name="Liolos K."/>
            <person name="Abt B."/>
            <person name="Scheuner C."/>
            <person name="Teshima H."/>
            <person name="Held B."/>
            <person name="Lapidus A."/>
            <person name="Nolan M."/>
            <person name="Lucas S."/>
            <person name="Deshpande S."/>
            <person name="Cheng J.F."/>
            <person name="Tapia R."/>
            <person name="Goodwin L.A."/>
            <person name="Pitluck S."/>
            <person name="Pagani I."/>
            <person name="Ivanova N."/>
            <person name="Mavromatis K."/>
            <person name="Mikhailova N."/>
            <person name="Huntemann M."/>
            <person name="Pati A."/>
            <person name="Chen A."/>
            <person name="Palaniappan K."/>
            <person name="Land M."/>
            <person name="Rohde M."/>
            <person name="Tindall B.J."/>
            <person name="Detter J.C."/>
            <person name="Goker M."/>
            <person name="Bristow J."/>
            <person name="Eisen J.A."/>
            <person name="Markowitz V."/>
            <person name="Hugenholtz P."/>
            <person name="Woyke T."/>
            <person name="Klenk H.P."/>
            <person name="Kyrpides N.C."/>
        </authorList>
    </citation>
    <scope>NUCLEOTIDE SEQUENCE</scope>
    <source>
        <strain evidence="23">ATCC 700263 / DSM 8902 / Z-7692</strain>
    </source>
</reference>
<dbReference type="KEGG" id="sfc:Spiaf_0307"/>
<dbReference type="GO" id="GO:0016020">
    <property type="term" value="C:membrane"/>
    <property type="evidence" value="ECO:0007669"/>
    <property type="project" value="TreeGrafter"/>
</dbReference>
<evidence type="ECO:0000256" key="13">
    <source>
        <dbReference type="PIRSR" id="PIRSR604809-2"/>
    </source>
</evidence>
<dbReference type="RefSeq" id="WP_014454413.1">
    <property type="nucleotide sequence ID" value="NC_017098.1"/>
</dbReference>
<evidence type="ECO:0000256" key="16">
    <source>
        <dbReference type="PROSITE-ProRule" id="PRU01330"/>
    </source>
</evidence>
<dbReference type="GO" id="GO:0006542">
    <property type="term" value="P:glutamine biosynthetic process"/>
    <property type="evidence" value="ECO:0007669"/>
    <property type="project" value="InterPro"/>
</dbReference>
<evidence type="ECO:0000313" key="23">
    <source>
        <dbReference type="Proteomes" id="UP000007383"/>
    </source>
</evidence>
<evidence type="ECO:0000256" key="1">
    <source>
        <dbReference type="ARBA" id="ARBA00004496"/>
    </source>
</evidence>
<keyword evidence="9 13" id="KW-0547">Nucleotide-binding</keyword>
<dbReference type="Pfam" id="PF00120">
    <property type="entry name" value="Gln-synt_C"/>
    <property type="match status" value="1"/>
</dbReference>
<feature type="binding site" evidence="14">
    <location>
        <position position="132"/>
    </location>
    <ligand>
        <name>Mg(2+)</name>
        <dbReference type="ChEBI" id="CHEBI:18420"/>
        <label>1</label>
    </ligand>
</feature>
<feature type="binding site" evidence="12">
    <location>
        <position position="357"/>
    </location>
    <ligand>
        <name>L-glutamate</name>
        <dbReference type="ChEBI" id="CHEBI:29985"/>
    </ligand>
</feature>
<evidence type="ECO:0000256" key="7">
    <source>
        <dbReference type="ARBA" id="ARBA00022598"/>
    </source>
</evidence>
<keyword evidence="10 13" id="KW-0067">ATP-binding</keyword>
<dbReference type="InterPro" id="IPR027302">
    <property type="entry name" value="Gln_synth_N_conserv_site"/>
</dbReference>
<dbReference type="PROSITE" id="PS00182">
    <property type="entry name" value="GLNA_ADENYLATION"/>
    <property type="match status" value="1"/>
</dbReference>
<name>H9UFX2_SPIAZ</name>
<feature type="binding site" evidence="14">
    <location>
        <position position="218"/>
    </location>
    <ligand>
        <name>Mg(2+)</name>
        <dbReference type="ChEBI" id="CHEBI:18420"/>
        <label>1</label>
    </ligand>
</feature>
<evidence type="ECO:0000256" key="8">
    <source>
        <dbReference type="ARBA" id="ARBA00022723"/>
    </source>
</evidence>
<evidence type="ECO:0000256" key="17">
    <source>
        <dbReference type="RuleBase" id="RU000384"/>
    </source>
</evidence>
<dbReference type="OrthoDB" id="9807095at2"/>
<dbReference type="PROSITE" id="PS51987">
    <property type="entry name" value="GS_CATALYTIC"/>
    <property type="match status" value="1"/>
</dbReference>
<dbReference type="SUPFAM" id="SSF54368">
    <property type="entry name" value="Glutamine synthetase, N-terminal domain"/>
    <property type="match status" value="1"/>
</dbReference>
<dbReference type="AlphaFoldDB" id="H9UFX2"/>
<dbReference type="PANTHER" id="PTHR43407">
    <property type="entry name" value="GLUTAMINE SYNTHETASE"/>
    <property type="match status" value="1"/>
</dbReference>
<feature type="binding site" evidence="14">
    <location>
        <position position="130"/>
    </location>
    <ligand>
        <name>Mg(2+)</name>
        <dbReference type="ChEBI" id="CHEBI:18420"/>
        <label>1</label>
    </ligand>
</feature>
<comment type="similarity">
    <text evidence="2 16 17">Belongs to the glutamine synthetase family.</text>
</comment>
<dbReference type="InterPro" id="IPR004809">
    <property type="entry name" value="Gln_synth_I"/>
</dbReference>
<keyword evidence="5 18" id="KW-0963">Cytoplasm</keyword>
<evidence type="ECO:0000256" key="3">
    <source>
        <dbReference type="ARBA" id="ARBA00011354"/>
    </source>
</evidence>
<proteinExistence type="inferred from homology"/>
<dbReference type="InterPro" id="IPR036651">
    <property type="entry name" value="Gln_synt_N_sf"/>
</dbReference>
<evidence type="ECO:0000256" key="6">
    <source>
        <dbReference type="ARBA" id="ARBA00022553"/>
    </source>
</evidence>
<evidence type="ECO:0000256" key="12">
    <source>
        <dbReference type="PIRSR" id="PIRSR604809-1"/>
    </source>
</evidence>
<dbReference type="eggNOG" id="COG0174">
    <property type="taxonomic scope" value="Bacteria"/>
</dbReference>
<dbReference type="GO" id="GO:0004356">
    <property type="term" value="F:glutamine synthetase activity"/>
    <property type="evidence" value="ECO:0007669"/>
    <property type="project" value="UniProtKB-EC"/>
</dbReference>
<feature type="binding site" evidence="12">
    <location>
        <position position="319"/>
    </location>
    <ligand>
        <name>L-glutamate</name>
        <dbReference type="ChEBI" id="CHEBI:29985"/>
    </ligand>
</feature>
<feature type="binding site" evidence="14">
    <location>
        <position position="267"/>
    </location>
    <ligand>
        <name>Mg(2+)</name>
        <dbReference type="ChEBI" id="CHEBI:18420"/>
        <label>1</label>
    </ligand>
</feature>
<dbReference type="PROSITE" id="PS51986">
    <property type="entry name" value="GS_BETA_GRASP"/>
    <property type="match status" value="1"/>
</dbReference>
<evidence type="ECO:0000256" key="9">
    <source>
        <dbReference type="ARBA" id="ARBA00022741"/>
    </source>
</evidence>
<sequence length="467" mass="52742">MTAQEIMKMIRENDVKYIDLQFGDMFGRLNHTTFLAKNFDADQIESGIPFDGSSIRAWKSIEKSDMIFRPDPRTAFIDPFREQTTLVMFGDIWEPRTNERYDRAPRNIAHKAVEYMKSLGLGDQIFFGPEPEFFIFDSVRVGTSPQSSFYEIETIEGPWTMGEDGHNLGHKIKHKAGYFPATPQDTQMDLRSEITSHMEDMGITVYLHHHEVGTAQGEIGIKFGDIITAGDLVHKYKYAVKNTAYKYGKTATFMPKPMFMDNGSGMHVHASIWKDGENLFAGDGYANLSQTALYAIGGLLKHGRAIQAFTNPTANSYRRLVPGYEAPVKLAYSATNRSAAVRIPYVDNDKARRFEFRCGDASGSAYLNFAAMTMAMIDGIRNKIDPGAALDKNLYDLPPEEAAAIPSTCPTLEEAIDEMLRDKDWLTAGDVFTDEFIEAYVGYRREEEVEPIKLQPTPLEFELYYDV</sequence>
<gene>
    <name evidence="22" type="ordered locus">Spiaf_0307</name>
</gene>
<dbReference type="EC" id="6.3.1.2" evidence="19"/>
<evidence type="ECO:0000256" key="10">
    <source>
        <dbReference type="ARBA" id="ARBA00022840"/>
    </source>
</evidence>
<dbReference type="STRING" id="889378.Spiaf_0307"/>
<keyword evidence="6 15" id="KW-0597">Phosphoprotein</keyword>
<organism evidence="22 23">
    <name type="scientific">Spirochaeta africana (strain ATCC 700263 / DSM 8902 / Z-7692)</name>
    <dbReference type="NCBI Taxonomy" id="889378"/>
    <lineage>
        <taxon>Bacteria</taxon>
        <taxon>Pseudomonadati</taxon>
        <taxon>Spirochaetota</taxon>
        <taxon>Spirochaetia</taxon>
        <taxon>Spirochaetales</taxon>
        <taxon>Spirochaetaceae</taxon>
        <taxon>Spirochaeta</taxon>
    </lineage>
</organism>
<dbReference type="Gene3D" id="3.10.20.70">
    <property type="entry name" value="Glutamine synthetase, N-terminal domain"/>
    <property type="match status" value="1"/>
</dbReference>
<keyword evidence="7 19" id="KW-0436">Ligase</keyword>
<dbReference type="SUPFAM" id="SSF55931">
    <property type="entry name" value="Glutamine synthetase/guanido kinase"/>
    <property type="match status" value="1"/>
</dbReference>
<comment type="subcellular location">
    <subcellularLocation>
        <location evidence="1 18">Cytoplasm</location>
    </subcellularLocation>
</comment>
<protein>
    <recommendedName>
        <fullName evidence="4 19">Glutamine synthetase</fullName>
        <ecNumber evidence="19">6.3.1.2</ecNumber>
    </recommendedName>
</protein>
<evidence type="ECO:0000259" key="20">
    <source>
        <dbReference type="PROSITE" id="PS51986"/>
    </source>
</evidence>
<comment type="catalytic activity">
    <reaction evidence="19">
        <text>L-glutamate + NH4(+) + ATP = L-glutamine + ADP + phosphate + H(+)</text>
        <dbReference type="Rhea" id="RHEA:16169"/>
        <dbReference type="ChEBI" id="CHEBI:15378"/>
        <dbReference type="ChEBI" id="CHEBI:28938"/>
        <dbReference type="ChEBI" id="CHEBI:29985"/>
        <dbReference type="ChEBI" id="CHEBI:30616"/>
        <dbReference type="ChEBI" id="CHEBI:43474"/>
        <dbReference type="ChEBI" id="CHEBI:58359"/>
        <dbReference type="ChEBI" id="CHEBI:456216"/>
        <dbReference type="EC" id="6.3.1.2"/>
    </reaction>
</comment>
<dbReference type="Gene3D" id="3.30.590.10">
    <property type="entry name" value="Glutamine synthetase/guanido kinase, catalytic domain"/>
    <property type="match status" value="1"/>
</dbReference>
<feature type="binding site" evidence="12">
    <location>
        <position position="325"/>
    </location>
    <ligand>
        <name>L-glutamate</name>
        <dbReference type="ChEBI" id="CHEBI:29985"/>
    </ligand>
</feature>
<comment type="cofactor">
    <cofactor evidence="14">
        <name>Mg(2+)</name>
        <dbReference type="ChEBI" id="CHEBI:18420"/>
    </cofactor>
    <text evidence="14">Binds 2 Mg(2+) ions per subunit.</text>
</comment>
<feature type="binding site" evidence="14">
    <location>
        <position position="211"/>
    </location>
    <ligand>
        <name>Mg(2+)</name>
        <dbReference type="ChEBI" id="CHEBI:18420"/>
        <label>1</label>
    </ligand>
</feature>
<evidence type="ECO:0000256" key="4">
    <source>
        <dbReference type="ARBA" id="ARBA00021364"/>
    </source>
</evidence>
<evidence type="ECO:0000256" key="5">
    <source>
        <dbReference type="ARBA" id="ARBA00022490"/>
    </source>
</evidence>
<dbReference type="PROSITE" id="PS00181">
    <property type="entry name" value="GLNA_ATP"/>
    <property type="match status" value="1"/>
</dbReference>
<evidence type="ECO:0000256" key="11">
    <source>
        <dbReference type="ARBA" id="ARBA00022842"/>
    </source>
</evidence>
<keyword evidence="8 14" id="KW-0479">Metal-binding</keyword>
<evidence type="ECO:0000256" key="15">
    <source>
        <dbReference type="PIRSR" id="PIRSR604809-50"/>
    </source>
</evidence>
<evidence type="ECO:0000256" key="2">
    <source>
        <dbReference type="ARBA" id="ARBA00009897"/>
    </source>
</evidence>
<accession>H9UFX2</accession>
<keyword evidence="11 14" id="KW-0460">Magnesium</keyword>
<feature type="binding site" evidence="13">
    <location>
        <position position="337"/>
    </location>
    <ligand>
        <name>ATP</name>
        <dbReference type="ChEBI" id="CHEBI:30616"/>
    </ligand>
</feature>
<dbReference type="Pfam" id="PF03951">
    <property type="entry name" value="Gln-synt_N"/>
    <property type="match status" value="1"/>
</dbReference>
<dbReference type="InterPro" id="IPR014746">
    <property type="entry name" value="Gln_synth/guanido_kin_cat_dom"/>
</dbReference>